<feature type="signal peptide" evidence="1">
    <location>
        <begin position="1"/>
        <end position="21"/>
    </location>
</feature>
<name>A0AAJ0BP14_9PEZI</name>
<protein>
    <submittedName>
        <fullName evidence="2">Uncharacterized protein</fullName>
    </submittedName>
</protein>
<dbReference type="EMBL" id="MU839827">
    <property type="protein sequence ID" value="KAK1760743.1"/>
    <property type="molecule type" value="Genomic_DNA"/>
</dbReference>
<proteinExistence type="predicted"/>
<keyword evidence="3" id="KW-1185">Reference proteome</keyword>
<reference evidence="2" key="1">
    <citation type="submission" date="2023-06" db="EMBL/GenBank/DDBJ databases">
        <title>Genome-scale phylogeny and comparative genomics of the fungal order Sordariales.</title>
        <authorList>
            <consortium name="Lawrence Berkeley National Laboratory"/>
            <person name="Hensen N."/>
            <person name="Bonometti L."/>
            <person name="Westerberg I."/>
            <person name="Brannstrom I.O."/>
            <person name="Guillou S."/>
            <person name="Cros-Aarteil S."/>
            <person name="Calhoun S."/>
            <person name="Haridas S."/>
            <person name="Kuo A."/>
            <person name="Mondo S."/>
            <person name="Pangilinan J."/>
            <person name="Riley R."/>
            <person name="Labutti K."/>
            <person name="Andreopoulos B."/>
            <person name="Lipzen A."/>
            <person name="Chen C."/>
            <person name="Yanf M."/>
            <person name="Daum C."/>
            <person name="Ng V."/>
            <person name="Clum A."/>
            <person name="Steindorff A."/>
            <person name="Ohm R."/>
            <person name="Martin F."/>
            <person name="Silar P."/>
            <person name="Natvig D."/>
            <person name="Lalanne C."/>
            <person name="Gautier V."/>
            <person name="Ament-Velasquez S.L."/>
            <person name="Kruys A."/>
            <person name="Hutchinson M.I."/>
            <person name="Powell A.J."/>
            <person name="Barry K."/>
            <person name="Miller A.N."/>
            <person name="Grigoriev I.V."/>
            <person name="Debuchy R."/>
            <person name="Gladieux P."/>
            <person name="Thoren M.H."/>
            <person name="Johannesson H."/>
        </authorList>
    </citation>
    <scope>NUCLEOTIDE SEQUENCE</scope>
    <source>
        <strain evidence="2">PSN4</strain>
    </source>
</reference>
<dbReference type="Proteomes" id="UP001239445">
    <property type="component" value="Unassembled WGS sequence"/>
</dbReference>
<feature type="chain" id="PRO_5042542537" evidence="1">
    <location>
        <begin position="22"/>
        <end position="60"/>
    </location>
</feature>
<evidence type="ECO:0000256" key="1">
    <source>
        <dbReference type="SAM" id="SignalP"/>
    </source>
</evidence>
<evidence type="ECO:0000313" key="3">
    <source>
        <dbReference type="Proteomes" id="UP001239445"/>
    </source>
</evidence>
<comment type="caution">
    <text evidence="2">The sequence shown here is derived from an EMBL/GenBank/DDBJ whole genome shotgun (WGS) entry which is preliminary data.</text>
</comment>
<dbReference type="AlphaFoldDB" id="A0AAJ0BP14"/>
<gene>
    <name evidence="2" type="ORF">QBC47DRAFT_368093</name>
</gene>
<sequence>MGGLLFSVFLFVGVCVCVAWGVVCCELSVSWVVGRRLCVGYLSLSWLGVWACGSVGVGSD</sequence>
<evidence type="ECO:0000313" key="2">
    <source>
        <dbReference type="EMBL" id="KAK1760743.1"/>
    </source>
</evidence>
<keyword evidence="1" id="KW-0732">Signal</keyword>
<organism evidence="2 3">
    <name type="scientific">Echria macrotheca</name>
    <dbReference type="NCBI Taxonomy" id="438768"/>
    <lineage>
        <taxon>Eukaryota</taxon>
        <taxon>Fungi</taxon>
        <taxon>Dikarya</taxon>
        <taxon>Ascomycota</taxon>
        <taxon>Pezizomycotina</taxon>
        <taxon>Sordariomycetes</taxon>
        <taxon>Sordariomycetidae</taxon>
        <taxon>Sordariales</taxon>
        <taxon>Schizotheciaceae</taxon>
        <taxon>Echria</taxon>
    </lineage>
</organism>
<accession>A0AAJ0BP14</accession>